<gene>
    <name evidence="3" type="ORF">LTR97_003527</name>
</gene>
<feature type="signal peptide" evidence="1">
    <location>
        <begin position="1"/>
        <end position="17"/>
    </location>
</feature>
<organism evidence="3 4">
    <name type="scientific">Elasticomyces elasticus</name>
    <dbReference type="NCBI Taxonomy" id="574655"/>
    <lineage>
        <taxon>Eukaryota</taxon>
        <taxon>Fungi</taxon>
        <taxon>Dikarya</taxon>
        <taxon>Ascomycota</taxon>
        <taxon>Pezizomycotina</taxon>
        <taxon>Dothideomycetes</taxon>
        <taxon>Dothideomycetidae</taxon>
        <taxon>Mycosphaerellales</taxon>
        <taxon>Teratosphaeriaceae</taxon>
        <taxon>Elasticomyces</taxon>
    </lineage>
</organism>
<feature type="chain" id="PRO_5042879307" description="DUF7907 domain-containing protein" evidence="1">
    <location>
        <begin position="18"/>
        <end position="200"/>
    </location>
</feature>
<sequence>MHFSTVLLGALIATATCESINTTQEYHIKTRLKPHQSGKKRFDKLYLYTWFGVSNTNVVVFESGKDEYCPRASLSSIANSTIADDNSQHLSVGTDYSYVMAMVEAADSDAAWQAVSLRDEMSGYITSSPNAIENGFFINSTGLQWTSTPGKAGTPEDSFGGWLVCDWWEIFPQLFFRNKAQNYRSIPKNCAEVYLMPKYI</sequence>
<keyword evidence="1" id="KW-0732">Signal</keyword>
<proteinExistence type="predicted"/>
<dbReference type="EMBL" id="JAVRQU010000005">
    <property type="protein sequence ID" value="KAK5702582.1"/>
    <property type="molecule type" value="Genomic_DNA"/>
</dbReference>
<dbReference type="AlphaFoldDB" id="A0AAN7W7P8"/>
<evidence type="ECO:0000256" key="1">
    <source>
        <dbReference type="SAM" id="SignalP"/>
    </source>
</evidence>
<comment type="caution">
    <text evidence="3">The sequence shown here is derived from an EMBL/GenBank/DDBJ whole genome shotgun (WGS) entry which is preliminary data.</text>
</comment>
<accession>A0AAN7W7P8</accession>
<dbReference type="Pfam" id="PF25484">
    <property type="entry name" value="DUF7907"/>
    <property type="match status" value="1"/>
</dbReference>
<evidence type="ECO:0000313" key="4">
    <source>
        <dbReference type="Proteomes" id="UP001310594"/>
    </source>
</evidence>
<dbReference type="InterPro" id="IPR057229">
    <property type="entry name" value="DUF7907"/>
</dbReference>
<feature type="domain" description="DUF7907" evidence="2">
    <location>
        <begin position="23"/>
        <end position="199"/>
    </location>
</feature>
<protein>
    <recommendedName>
        <fullName evidence="2">DUF7907 domain-containing protein</fullName>
    </recommendedName>
</protein>
<name>A0AAN7W7P8_9PEZI</name>
<evidence type="ECO:0000313" key="3">
    <source>
        <dbReference type="EMBL" id="KAK5702582.1"/>
    </source>
</evidence>
<evidence type="ECO:0000259" key="2">
    <source>
        <dbReference type="Pfam" id="PF25484"/>
    </source>
</evidence>
<dbReference type="Proteomes" id="UP001310594">
    <property type="component" value="Unassembled WGS sequence"/>
</dbReference>
<reference evidence="3" key="1">
    <citation type="submission" date="2023-08" db="EMBL/GenBank/DDBJ databases">
        <title>Black Yeasts Isolated from many extreme environments.</title>
        <authorList>
            <person name="Coleine C."/>
            <person name="Stajich J.E."/>
            <person name="Selbmann L."/>
        </authorList>
    </citation>
    <scope>NUCLEOTIDE SEQUENCE</scope>
    <source>
        <strain evidence="3">CCFEE 5810</strain>
    </source>
</reference>